<dbReference type="PATRIC" id="fig|1254432.3.peg.6235"/>
<dbReference type="PROSITE" id="PS00078">
    <property type="entry name" value="COX2"/>
    <property type="match status" value="1"/>
</dbReference>
<evidence type="ECO:0000256" key="16">
    <source>
        <dbReference type="ARBA" id="ARBA00031399"/>
    </source>
</evidence>
<dbReference type="CDD" id="cd13915">
    <property type="entry name" value="CuRO_HCO_II_like_2"/>
    <property type="match status" value="1"/>
</dbReference>
<comment type="similarity">
    <text evidence="2">Belongs to the cytochrome c oxidase subunit 2 family.</text>
</comment>
<keyword evidence="6" id="KW-0679">Respiratory chain</keyword>
<evidence type="ECO:0000256" key="1">
    <source>
        <dbReference type="ARBA" id="ARBA00004141"/>
    </source>
</evidence>
<keyword evidence="13" id="KW-0186">Copper</keyword>
<keyword evidence="5 17" id="KW-0349">Heme</keyword>
<dbReference type="SUPFAM" id="SSF46626">
    <property type="entry name" value="Cytochrome c"/>
    <property type="match status" value="1"/>
</dbReference>
<keyword evidence="7 19" id="KW-0812">Transmembrane</keyword>
<evidence type="ECO:0000313" key="23">
    <source>
        <dbReference type="Proteomes" id="UP000014803"/>
    </source>
</evidence>
<dbReference type="InterPro" id="IPR001505">
    <property type="entry name" value="Copper_CuA"/>
</dbReference>
<evidence type="ECO:0000256" key="14">
    <source>
        <dbReference type="ARBA" id="ARBA00023136"/>
    </source>
</evidence>
<feature type="domain" description="Cytochrome oxidase subunit II copper A binding" evidence="20">
    <location>
        <begin position="114"/>
        <end position="225"/>
    </location>
</feature>
<dbReference type="eggNOG" id="COG1622">
    <property type="taxonomic scope" value="Bacteria"/>
</dbReference>
<dbReference type="HOGENOM" id="CLU_036876_1_0_7"/>
<dbReference type="STRING" id="1254432.SCE1572_27565"/>
<proteinExistence type="inferred from homology"/>
<dbReference type="EC" id="7.1.1.9" evidence="3"/>
<dbReference type="InterPro" id="IPR009056">
    <property type="entry name" value="Cyt_c-like_dom"/>
</dbReference>
<protein>
    <recommendedName>
        <fullName evidence="3">cytochrome-c oxidase</fullName>
        <ecNumber evidence="3">7.1.1.9</ecNumber>
    </recommendedName>
    <alternativeName>
        <fullName evidence="16">Cytochrome aa3 subunit 2</fullName>
    </alternativeName>
</protein>
<dbReference type="Gene3D" id="2.60.40.420">
    <property type="entry name" value="Cupredoxins - blue copper proteins"/>
    <property type="match status" value="1"/>
</dbReference>
<evidence type="ECO:0000256" key="11">
    <source>
        <dbReference type="ARBA" id="ARBA00022989"/>
    </source>
</evidence>
<accession>S4XLB5</accession>
<comment type="subcellular location">
    <subcellularLocation>
        <location evidence="1">Membrane</location>
        <topology evidence="1">Multi-pass membrane protein</topology>
    </subcellularLocation>
</comment>
<feature type="transmembrane region" description="Helical" evidence="19">
    <location>
        <begin position="34"/>
        <end position="59"/>
    </location>
</feature>
<evidence type="ECO:0000313" key="22">
    <source>
        <dbReference type="EMBL" id="AGP32575.1"/>
    </source>
</evidence>
<evidence type="ECO:0000259" key="20">
    <source>
        <dbReference type="PROSITE" id="PS50857"/>
    </source>
</evidence>
<evidence type="ECO:0000256" key="10">
    <source>
        <dbReference type="ARBA" id="ARBA00022982"/>
    </source>
</evidence>
<feature type="region of interest" description="Disordered" evidence="18">
    <location>
        <begin position="233"/>
        <end position="259"/>
    </location>
</feature>
<name>S4XLB5_SORCE</name>
<dbReference type="AlphaFoldDB" id="S4XLB5"/>
<dbReference type="eggNOG" id="COG2010">
    <property type="taxonomic scope" value="Bacteria"/>
</dbReference>
<dbReference type="KEGG" id="scu:SCE1572_27565"/>
<dbReference type="PANTHER" id="PTHR22888">
    <property type="entry name" value="CYTOCHROME C OXIDASE, SUBUNIT II"/>
    <property type="match status" value="1"/>
</dbReference>
<evidence type="ECO:0000256" key="2">
    <source>
        <dbReference type="ARBA" id="ARBA00007866"/>
    </source>
</evidence>
<dbReference type="InterPro" id="IPR036257">
    <property type="entry name" value="Cyt_c_oxidase_su2_TM_sf"/>
</dbReference>
<evidence type="ECO:0000256" key="6">
    <source>
        <dbReference type="ARBA" id="ARBA00022660"/>
    </source>
</evidence>
<keyword evidence="11 19" id="KW-1133">Transmembrane helix</keyword>
<dbReference type="NCBIfam" id="TIGR02866">
    <property type="entry name" value="CoxB"/>
    <property type="match status" value="1"/>
</dbReference>
<evidence type="ECO:0000256" key="19">
    <source>
        <dbReference type="SAM" id="Phobius"/>
    </source>
</evidence>
<feature type="compositionally biased region" description="Low complexity" evidence="18">
    <location>
        <begin position="233"/>
        <end position="243"/>
    </location>
</feature>
<dbReference type="PROSITE" id="PS51007">
    <property type="entry name" value="CYTC"/>
    <property type="match status" value="1"/>
</dbReference>
<dbReference type="SUPFAM" id="SSF49503">
    <property type="entry name" value="Cupredoxins"/>
    <property type="match status" value="1"/>
</dbReference>
<dbReference type="GO" id="GO:0016491">
    <property type="term" value="F:oxidoreductase activity"/>
    <property type="evidence" value="ECO:0007669"/>
    <property type="project" value="InterPro"/>
</dbReference>
<dbReference type="GO" id="GO:0020037">
    <property type="term" value="F:heme binding"/>
    <property type="evidence" value="ECO:0007669"/>
    <property type="project" value="InterPro"/>
</dbReference>
<dbReference type="InterPro" id="IPR014222">
    <property type="entry name" value="Cyt_c_oxidase_su2"/>
</dbReference>
<dbReference type="InterPro" id="IPR036909">
    <property type="entry name" value="Cyt_c-like_dom_sf"/>
</dbReference>
<evidence type="ECO:0000256" key="17">
    <source>
        <dbReference type="PROSITE-ProRule" id="PRU00433"/>
    </source>
</evidence>
<dbReference type="InterPro" id="IPR008972">
    <property type="entry name" value="Cupredoxin"/>
</dbReference>
<evidence type="ECO:0000256" key="13">
    <source>
        <dbReference type="ARBA" id="ARBA00023008"/>
    </source>
</evidence>
<evidence type="ECO:0000256" key="8">
    <source>
        <dbReference type="ARBA" id="ARBA00022723"/>
    </source>
</evidence>
<dbReference type="Pfam" id="PF00116">
    <property type="entry name" value="COX2"/>
    <property type="match status" value="1"/>
</dbReference>
<dbReference type="GO" id="GO:0004129">
    <property type="term" value="F:cytochrome-c oxidase activity"/>
    <property type="evidence" value="ECO:0007669"/>
    <property type="project" value="UniProtKB-EC"/>
</dbReference>
<keyword evidence="14 19" id="KW-0472">Membrane</keyword>
<keyword evidence="8 17" id="KW-0479">Metal-binding</keyword>
<dbReference type="Proteomes" id="UP000014803">
    <property type="component" value="Chromosome"/>
</dbReference>
<evidence type="ECO:0000256" key="7">
    <source>
        <dbReference type="ARBA" id="ARBA00022692"/>
    </source>
</evidence>
<dbReference type="Gene3D" id="1.10.760.10">
    <property type="entry name" value="Cytochrome c-like domain"/>
    <property type="match status" value="1"/>
</dbReference>
<dbReference type="GO" id="GO:0042773">
    <property type="term" value="P:ATP synthesis coupled electron transport"/>
    <property type="evidence" value="ECO:0007669"/>
    <property type="project" value="TreeGrafter"/>
</dbReference>
<evidence type="ECO:0000256" key="9">
    <source>
        <dbReference type="ARBA" id="ARBA00022967"/>
    </source>
</evidence>
<sequence>MAAQAAGGRAMNELLRQLLFLPEQRSSLAGEIDWLHYFVIVVTMGGAFLITLIGGYFLVRYRRRGESTTRPHPGVFARPALFLETVGLLSLGFVFLTFWNVGTRQFVDLRTPPEDAIDVYVTAKQWMWKFSYPAGESMISVLYVPARRPVRLVMTSRDVIHSFFVPAFRVKQDVLPGRYTTVWFEASEPGAYPILCTEYCGTSHSEMRGQVIALDPADYERWLAGGAASTPAFAQEAASQAEQEGAEAEPTMPSRGERAAARHGCLRCHTLDGTPHVGPTWAGLYRAVVPLEGGGERIADEAYITESIMDPLALVHRGFPRVMPSYLGQVPPPDIAAIIELIKSIRDVPRGLVVPWDGGVPGSATPEGVTP</sequence>
<feature type="domain" description="Cytochrome c" evidence="21">
    <location>
        <begin position="251"/>
        <end position="346"/>
    </location>
</feature>
<evidence type="ECO:0000256" key="4">
    <source>
        <dbReference type="ARBA" id="ARBA00022448"/>
    </source>
</evidence>
<feature type="transmembrane region" description="Helical" evidence="19">
    <location>
        <begin position="80"/>
        <end position="101"/>
    </location>
</feature>
<dbReference type="InterPro" id="IPR045187">
    <property type="entry name" value="CcO_II"/>
</dbReference>
<organism evidence="22 23">
    <name type="scientific">Sorangium cellulosum So0157-2</name>
    <dbReference type="NCBI Taxonomy" id="1254432"/>
    <lineage>
        <taxon>Bacteria</taxon>
        <taxon>Pseudomonadati</taxon>
        <taxon>Myxococcota</taxon>
        <taxon>Polyangia</taxon>
        <taxon>Polyangiales</taxon>
        <taxon>Polyangiaceae</taxon>
        <taxon>Sorangium</taxon>
    </lineage>
</organism>
<dbReference type="PROSITE" id="PS50857">
    <property type="entry name" value="COX2_CUA"/>
    <property type="match status" value="1"/>
</dbReference>
<dbReference type="PANTHER" id="PTHR22888:SF9">
    <property type="entry name" value="CYTOCHROME C OXIDASE SUBUNIT 2"/>
    <property type="match status" value="1"/>
</dbReference>
<reference evidence="22 23" key="1">
    <citation type="journal article" date="2013" name="Sci. Rep.">
        <title>Extraordinary expansion of a Sorangium cellulosum genome from an alkaline milieu.</title>
        <authorList>
            <person name="Han K."/>
            <person name="Li Z.F."/>
            <person name="Peng R."/>
            <person name="Zhu L.P."/>
            <person name="Zhou T."/>
            <person name="Wang L.G."/>
            <person name="Li S.G."/>
            <person name="Zhang X.B."/>
            <person name="Hu W."/>
            <person name="Wu Z.H."/>
            <person name="Qin N."/>
            <person name="Li Y.Z."/>
        </authorList>
    </citation>
    <scope>NUCLEOTIDE SEQUENCE [LARGE SCALE GENOMIC DNA]</scope>
    <source>
        <strain evidence="22 23">So0157-2</strain>
    </source>
</reference>
<evidence type="ECO:0000256" key="5">
    <source>
        <dbReference type="ARBA" id="ARBA00022617"/>
    </source>
</evidence>
<dbReference type="GO" id="GO:0005507">
    <property type="term" value="F:copper ion binding"/>
    <property type="evidence" value="ECO:0007669"/>
    <property type="project" value="InterPro"/>
</dbReference>
<keyword evidence="12 17" id="KW-0408">Iron</keyword>
<evidence type="ECO:0000256" key="15">
    <source>
        <dbReference type="ARBA" id="ARBA00024688"/>
    </source>
</evidence>
<dbReference type="InterPro" id="IPR002429">
    <property type="entry name" value="CcO_II-like_C"/>
</dbReference>
<keyword evidence="10" id="KW-0249">Electron transport</keyword>
<comment type="function">
    <text evidence="15">Subunits I and II form the functional core of the enzyme complex. Electrons originating in cytochrome c are transferred via heme a and Cu(A) to the binuclear center formed by heme a3 and Cu(B).</text>
</comment>
<gene>
    <name evidence="22" type="ORF">SCE1572_27565</name>
</gene>
<keyword evidence="9" id="KW-1278">Translocase</keyword>
<keyword evidence="4" id="KW-0813">Transport</keyword>
<dbReference type="Gene3D" id="1.10.287.90">
    <property type="match status" value="1"/>
</dbReference>
<evidence type="ECO:0000256" key="18">
    <source>
        <dbReference type="SAM" id="MobiDB-lite"/>
    </source>
</evidence>
<evidence type="ECO:0000256" key="3">
    <source>
        <dbReference type="ARBA" id="ARBA00012949"/>
    </source>
</evidence>
<evidence type="ECO:0000259" key="21">
    <source>
        <dbReference type="PROSITE" id="PS51007"/>
    </source>
</evidence>
<dbReference type="GO" id="GO:0016020">
    <property type="term" value="C:membrane"/>
    <property type="evidence" value="ECO:0007669"/>
    <property type="project" value="UniProtKB-SubCell"/>
</dbReference>
<dbReference type="PRINTS" id="PR01166">
    <property type="entry name" value="CYCOXIDASEII"/>
</dbReference>
<evidence type="ECO:0000256" key="12">
    <source>
        <dbReference type="ARBA" id="ARBA00023004"/>
    </source>
</evidence>
<dbReference type="EMBL" id="CP003969">
    <property type="protein sequence ID" value="AGP32575.1"/>
    <property type="molecule type" value="Genomic_DNA"/>
</dbReference>